<dbReference type="SUPFAM" id="SSF47095">
    <property type="entry name" value="HMG-box"/>
    <property type="match status" value="1"/>
</dbReference>
<reference evidence="6" key="1">
    <citation type="journal article" date="2020" name="Fungal Divers.">
        <title>Resolving the Mortierellaceae phylogeny through synthesis of multi-gene phylogenetics and phylogenomics.</title>
        <authorList>
            <person name="Vandepol N."/>
            <person name="Liber J."/>
            <person name="Desiro A."/>
            <person name="Na H."/>
            <person name="Kennedy M."/>
            <person name="Barry K."/>
            <person name="Grigoriev I.V."/>
            <person name="Miller A.N."/>
            <person name="O'Donnell K."/>
            <person name="Stajich J.E."/>
            <person name="Bonito G."/>
        </authorList>
    </citation>
    <scope>NUCLEOTIDE SEQUENCE</scope>
    <source>
        <strain evidence="6">NVP60</strain>
    </source>
</reference>
<feature type="region of interest" description="Disordered" evidence="4">
    <location>
        <begin position="245"/>
        <end position="299"/>
    </location>
</feature>
<organism evidence="6 7">
    <name type="scientific">Linnemannia gamsii</name>
    <dbReference type="NCBI Taxonomy" id="64522"/>
    <lineage>
        <taxon>Eukaryota</taxon>
        <taxon>Fungi</taxon>
        <taxon>Fungi incertae sedis</taxon>
        <taxon>Mucoromycota</taxon>
        <taxon>Mortierellomycotina</taxon>
        <taxon>Mortierellomycetes</taxon>
        <taxon>Mortierellales</taxon>
        <taxon>Mortierellaceae</taxon>
        <taxon>Linnemannia</taxon>
    </lineage>
</organism>
<dbReference type="OrthoDB" id="6247875at2759"/>
<dbReference type="PANTHER" id="PTHR45789">
    <property type="entry name" value="FI18025P1"/>
    <property type="match status" value="1"/>
</dbReference>
<dbReference type="InterPro" id="IPR036910">
    <property type="entry name" value="HMG_box_dom_sf"/>
</dbReference>
<dbReference type="GO" id="GO:0000978">
    <property type="term" value="F:RNA polymerase II cis-regulatory region sequence-specific DNA binding"/>
    <property type="evidence" value="ECO:0007669"/>
    <property type="project" value="TreeGrafter"/>
</dbReference>
<keyword evidence="7" id="KW-1185">Reference proteome</keyword>
<evidence type="ECO:0000259" key="5">
    <source>
        <dbReference type="PROSITE" id="PS50118"/>
    </source>
</evidence>
<dbReference type="InterPro" id="IPR051356">
    <property type="entry name" value="SOX/SOX-like_TF"/>
</dbReference>
<evidence type="ECO:0000256" key="2">
    <source>
        <dbReference type="ARBA" id="ARBA00023242"/>
    </source>
</evidence>
<dbReference type="EMBL" id="JAAAIN010001604">
    <property type="protein sequence ID" value="KAG0301646.1"/>
    <property type="molecule type" value="Genomic_DNA"/>
</dbReference>
<evidence type="ECO:0000256" key="1">
    <source>
        <dbReference type="ARBA" id="ARBA00023125"/>
    </source>
</evidence>
<dbReference type="Pfam" id="PF00505">
    <property type="entry name" value="HMG_box"/>
    <property type="match status" value="1"/>
</dbReference>
<protein>
    <submittedName>
        <fullName evidence="6">Casanova</fullName>
    </submittedName>
</protein>
<evidence type="ECO:0000256" key="4">
    <source>
        <dbReference type="SAM" id="MobiDB-lite"/>
    </source>
</evidence>
<feature type="compositionally biased region" description="Low complexity" evidence="4">
    <location>
        <begin position="196"/>
        <end position="213"/>
    </location>
</feature>
<dbReference type="Proteomes" id="UP000823405">
    <property type="component" value="Unassembled WGS sequence"/>
</dbReference>
<dbReference type="GO" id="GO:0005634">
    <property type="term" value="C:nucleus"/>
    <property type="evidence" value="ECO:0007669"/>
    <property type="project" value="UniProtKB-UniRule"/>
</dbReference>
<feature type="domain" description="HMG box" evidence="5">
    <location>
        <begin position="95"/>
        <end position="159"/>
    </location>
</feature>
<dbReference type="AlphaFoldDB" id="A0A9P6QU96"/>
<accession>A0A9P6QU96</accession>
<feature type="region of interest" description="Disordered" evidence="4">
    <location>
        <begin position="164"/>
        <end position="213"/>
    </location>
</feature>
<dbReference type="SMART" id="SM00398">
    <property type="entry name" value="HMG"/>
    <property type="match status" value="1"/>
</dbReference>
<sequence length="571" mass="61215">MVYLTLQGTALNSANFSSSSLSSTATNSTYPSLISTPASSTSSLPLALSPKPTQISYPEPTDPYLHSIKLETIEPPTYGSSHSGAIIPDNNTKKVPRPPNSFMIYRSEHSANYSKITAAELSKILGRKWYNETPEVRAHYTELAKAAEKEHALKYPDYKFTPAKRGTGRRAKTIRAAVSASQKATSDSPKSRVYKPSPLSALAPAPPSTSTCSQTISSQLMMSSLQSSLGHGVLHSGGSFPYTITTTKNNTQTSARSGDVEDYRMHHSKSLRSGVQRPKPRHAATPLRPRPTTSSMRGSSYCHAAPGPFDLDIVPSLTFGFPHLLSQPQGVSNSSLLFDPVVPMNWQWTPPTPATPSQFSLSAITPSSFQSQLQSPMPLSQEMATPHANMHGFDCFALQDPGRPAAFAMSWPHLSPPITEIPLPISGDGAAATPSTAASGDGEHATPVSYQWGVGSAAPASAWSNPEVVFGSDLPTPVSPEFRASVNIPIPSAKHNNHLHNHQNQMIPLNQSAPGFATSMLVEQDMSISPVLSSCSSSYSSMYSLNEQQLEVQFSQSFLSDKLATDSITSS</sequence>
<dbReference type="CDD" id="cd01389">
    <property type="entry name" value="HMG-box_ROX1-like"/>
    <property type="match status" value="1"/>
</dbReference>
<name>A0A9P6QU96_9FUNG</name>
<dbReference type="GO" id="GO:0000981">
    <property type="term" value="F:DNA-binding transcription factor activity, RNA polymerase II-specific"/>
    <property type="evidence" value="ECO:0007669"/>
    <property type="project" value="TreeGrafter"/>
</dbReference>
<feature type="DNA-binding region" description="HMG box" evidence="3">
    <location>
        <begin position="95"/>
        <end position="159"/>
    </location>
</feature>
<dbReference type="Gene3D" id="1.10.30.10">
    <property type="entry name" value="High mobility group box domain"/>
    <property type="match status" value="1"/>
</dbReference>
<evidence type="ECO:0000313" key="6">
    <source>
        <dbReference type="EMBL" id="KAG0301646.1"/>
    </source>
</evidence>
<keyword evidence="1 3" id="KW-0238">DNA-binding</keyword>
<dbReference type="PROSITE" id="PS50118">
    <property type="entry name" value="HMG_BOX_2"/>
    <property type="match status" value="1"/>
</dbReference>
<feature type="compositionally biased region" description="Polar residues" evidence="4">
    <location>
        <begin position="179"/>
        <end position="188"/>
    </location>
</feature>
<comment type="caution">
    <text evidence="6">The sequence shown here is derived from an EMBL/GenBank/DDBJ whole genome shotgun (WGS) entry which is preliminary data.</text>
</comment>
<proteinExistence type="predicted"/>
<keyword evidence="2 3" id="KW-0539">Nucleus</keyword>
<dbReference type="InterPro" id="IPR009071">
    <property type="entry name" value="HMG_box_dom"/>
</dbReference>
<gene>
    <name evidence="6" type="primary">SOX32</name>
    <name evidence="6" type="ORF">BGZ97_002707</name>
</gene>
<evidence type="ECO:0000256" key="3">
    <source>
        <dbReference type="PROSITE-ProRule" id="PRU00267"/>
    </source>
</evidence>
<dbReference type="PANTHER" id="PTHR45789:SF2">
    <property type="entry name" value="FI18025P1"/>
    <property type="match status" value="1"/>
</dbReference>
<evidence type="ECO:0000313" key="7">
    <source>
        <dbReference type="Proteomes" id="UP000823405"/>
    </source>
</evidence>